<dbReference type="SUPFAM" id="SSF48452">
    <property type="entry name" value="TPR-like"/>
    <property type="match status" value="1"/>
</dbReference>
<dbReference type="Proteomes" id="UP000286186">
    <property type="component" value="Unassembled WGS sequence"/>
</dbReference>
<sequence>MTRPVIITNALTSINNHIIIEHNNYYLSFLQDMFPYFEKYGLINVLPDIISRIELLMNEKESTINELDKALLLDYKVWLLLSKKEYDNAIKKYNKAIRLVENYHNLNEISARSANLLSNIYNNLDYTTGMFYQGIIFLNKKDYKNAASAFDISHSLFKQYLGDDHEYTIFTKKYLYLPILQFF</sequence>
<proteinExistence type="predicted"/>
<protein>
    <recommendedName>
        <fullName evidence="3">Tetratricopeptide repeat protein</fullName>
    </recommendedName>
</protein>
<evidence type="ECO:0000313" key="2">
    <source>
        <dbReference type="Proteomes" id="UP000286186"/>
    </source>
</evidence>
<reference evidence="1 2" key="1">
    <citation type="submission" date="2018-08" db="EMBL/GenBank/DDBJ databases">
        <title>A genome reference for cultivated species of the human gut microbiota.</title>
        <authorList>
            <person name="Zou Y."/>
            <person name="Xue W."/>
            <person name="Luo G."/>
        </authorList>
    </citation>
    <scope>NUCLEOTIDE SEQUENCE [LARGE SCALE GENOMIC DNA]</scope>
    <source>
        <strain evidence="1 2">AM23-22</strain>
    </source>
</reference>
<dbReference type="EMBL" id="QRHR01000005">
    <property type="protein sequence ID" value="RHF88887.1"/>
    <property type="molecule type" value="Genomic_DNA"/>
</dbReference>
<dbReference type="AlphaFoldDB" id="A0A414R7B4"/>
<evidence type="ECO:0008006" key="3">
    <source>
        <dbReference type="Google" id="ProtNLM"/>
    </source>
</evidence>
<dbReference type="Gene3D" id="1.25.40.10">
    <property type="entry name" value="Tetratricopeptide repeat domain"/>
    <property type="match status" value="1"/>
</dbReference>
<gene>
    <name evidence="1" type="ORF">DW652_06540</name>
</gene>
<name>A0A414R7B4_9FIRM</name>
<accession>A0A414R7B4</accession>
<dbReference type="InterPro" id="IPR011990">
    <property type="entry name" value="TPR-like_helical_dom_sf"/>
</dbReference>
<comment type="caution">
    <text evidence="1">The sequence shown here is derived from an EMBL/GenBank/DDBJ whole genome shotgun (WGS) entry which is preliminary data.</text>
</comment>
<organism evidence="1 2">
    <name type="scientific">Eubacterium ventriosum</name>
    <dbReference type="NCBI Taxonomy" id="39496"/>
    <lineage>
        <taxon>Bacteria</taxon>
        <taxon>Bacillati</taxon>
        <taxon>Bacillota</taxon>
        <taxon>Clostridia</taxon>
        <taxon>Eubacteriales</taxon>
        <taxon>Eubacteriaceae</taxon>
        <taxon>Eubacterium</taxon>
    </lineage>
</organism>
<evidence type="ECO:0000313" key="1">
    <source>
        <dbReference type="EMBL" id="RHF88887.1"/>
    </source>
</evidence>